<sequence>MFIHLGEDVVVQSRDVVGIFDWQVMEEAEITSEFLYRHQKDKLVEDIGGDLTKSIVITTDTVYLSPLSSLTLKRRAYTVSESVETTINGESS</sequence>
<dbReference type="InterPro" id="IPR007169">
    <property type="entry name" value="RemA-like"/>
</dbReference>
<organism evidence="1 2">
    <name type="scientific">Guptibacillus hwajinpoensis</name>
    <dbReference type="NCBI Taxonomy" id="208199"/>
    <lineage>
        <taxon>Bacteria</taxon>
        <taxon>Bacillati</taxon>
        <taxon>Bacillota</taxon>
        <taxon>Bacilli</taxon>
        <taxon>Bacillales</taxon>
        <taxon>Guptibacillaceae</taxon>
        <taxon>Guptibacillus</taxon>
    </lineage>
</organism>
<dbReference type="Proteomes" id="UP000035996">
    <property type="component" value="Unassembled WGS sequence"/>
</dbReference>
<comment type="caution">
    <text evidence="1">The sequence shown here is derived from an EMBL/GenBank/DDBJ whole genome shotgun (WGS) entry which is preliminary data.</text>
</comment>
<dbReference type="AlphaFoldDB" id="A0A0J6D097"/>
<reference evidence="1" key="1">
    <citation type="submission" date="2015-06" db="EMBL/GenBank/DDBJ databases">
        <authorList>
            <person name="Liu B."/>
            <person name="Wang J."/>
            <person name="Zhu Y."/>
            <person name="Liu G."/>
            <person name="Chen Q."/>
            <person name="Zheng C."/>
            <person name="Che J."/>
            <person name="Ge C."/>
            <person name="Shi H."/>
            <person name="Pan Z."/>
            <person name="Liu X."/>
        </authorList>
    </citation>
    <scope>NUCLEOTIDE SEQUENCE [LARGE SCALE GENOMIC DNA]</scope>
    <source>
        <strain evidence="1">DSM 16346</strain>
    </source>
</reference>
<proteinExistence type="predicted"/>
<keyword evidence="2" id="KW-1185">Reference proteome</keyword>
<evidence type="ECO:0000313" key="2">
    <source>
        <dbReference type="Proteomes" id="UP000035996"/>
    </source>
</evidence>
<gene>
    <name evidence="1" type="ORF">AB986_10475</name>
</gene>
<dbReference type="STRING" id="157733.AB986_10475"/>
<dbReference type="NCBIfam" id="NF046065">
    <property type="entry name" value="MtxRegRemB"/>
    <property type="match status" value="1"/>
</dbReference>
<accession>A0A0J6D097</accession>
<protein>
    <submittedName>
        <fullName evidence="1">Uncharacterized protein</fullName>
    </submittedName>
</protein>
<dbReference type="GeneID" id="301325080"/>
<dbReference type="Pfam" id="PF04025">
    <property type="entry name" value="RemA-like"/>
    <property type="match status" value="1"/>
</dbReference>
<name>A0A0J6D097_9BACL</name>
<evidence type="ECO:0000313" key="1">
    <source>
        <dbReference type="EMBL" id="KMM37639.1"/>
    </source>
</evidence>
<dbReference type="RefSeq" id="WP_048311102.1">
    <property type="nucleotide sequence ID" value="NZ_CP119526.1"/>
</dbReference>
<dbReference type="EMBL" id="LELK01000004">
    <property type="protein sequence ID" value="KMM37639.1"/>
    <property type="molecule type" value="Genomic_DNA"/>
</dbReference>
<dbReference type="OrthoDB" id="9811390at2"/>